<gene>
    <name evidence="6" type="ORF">PCOR1329_LOCUS8743</name>
</gene>
<name>A0ABN9Q8B3_9DINO</name>
<organism evidence="6 7">
    <name type="scientific">Prorocentrum cordatum</name>
    <dbReference type="NCBI Taxonomy" id="2364126"/>
    <lineage>
        <taxon>Eukaryota</taxon>
        <taxon>Sar</taxon>
        <taxon>Alveolata</taxon>
        <taxon>Dinophyceae</taxon>
        <taxon>Prorocentrales</taxon>
        <taxon>Prorocentraceae</taxon>
        <taxon>Prorocentrum</taxon>
    </lineage>
</organism>
<evidence type="ECO:0000256" key="5">
    <source>
        <dbReference type="SAM" id="MobiDB-lite"/>
    </source>
</evidence>
<dbReference type="InterPro" id="IPR044892">
    <property type="entry name" value="Ribosomal_L3_dom_3_arc_sf"/>
</dbReference>
<evidence type="ECO:0000256" key="1">
    <source>
        <dbReference type="ARBA" id="ARBA00006540"/>
    </source>
</evidence>
<feature type="region of interest" description="Disordered" evidence="5">
    <location>
        <begin position="339"/>
        <end position="364"/>
    </location>
</feature>
<dbReference type="InterPro" id="IPR019926">
    <property type="entry name" value="Ribosomal_uL3_CS"/>
</dbReference>
<comment type="similarity">
    <text evidence="1 4">Belongs to the universal ribosomal protein uL3 family.</text>
</comment>
<dbReference type="InterPro" id="IPR000597">
    <property type="entry name" value="Ribosomal_uL3"/>
</dbReference>
<protein>
    <recommendedName>
        <fullName evidence="8">60S ribosomal protein L3</fullName>
    </recommendedName>
</protein>
<keyword evidence="7" id="KW-1185">Reference proteome</keyword>
<dbReference type="InterPro" id="IPR045077">
    <property type="entry name" value="L3_arc_euk"/>
</dbReference>
<dbReference type="Proteomes" id="UP001189429">
    <property type="component" value="Unassembled WGS sequence"/>
</dbReference>
<dbReference type="Pfam" id="PF00297">
    <property type="entry name" value="Ribosomal_L3"/>
    <property type="match status" value="1"/>
</dbReference>
<reference evidence="6" key="1">
    <citation type="submission" date="2023-10" db="EMBL/GenBank/DDBJ databases">
        <authorList>
            <person name="Chen Y."/>
            <person name="Shah S."/>
            <person name="Dougan E. K."/>
            <person name="Thang M."/>
            <person name="Chan C."/>
        </authorList>
    </citation>
    <scope>NUCLEOTIDE SEQUENCE [LARGE SCALE GENOMIC DNA]</scope>
</reference>
<dbReference type="InterPro" id="IPR009000">
    <property type="entry name" value="Transl_B-barrel_sf"/>
</dbReference>
<dbReference type="SUPFAM" id="SSF50447">
    <property type="entry name" value="Translation proteins"/>
    <property type="match status" value="1"/>
</dbReference>
<dbReference type="PANTHER" id="PTHR11363">
    <property type="entry name" value="60S RIBOSOMAL PROTEIN L3-RELATED"/>
    <property type="match status" value="1"/>
</dbReference>
<proteinExistence type="inferred from homology"/>
<dbReference type="Gene3D" id="2.40.30.10">
    <property type="entry name" value="Translation factors"/>
    <property type="match status" value="1"/>
</dbReference>
<dbReference type="PROSITE" id="PS00474">
    <property type="entry name" value="RIBOSOMAL_L3"/>
    <property type="match status" value="1"/>
</dbReference>
<accession>A0ABN9Q8B3</accession>
<comment type="caution">
    <text evidence="6">The sequence shown here is derived from an EMBL/GenBank/DDBJ whole genome shotgun (WGS) entry which is preliminary data.</text>
</comment>
<dbReference type="Gene3D" id="3.30.1430.10">
    <property type="match status" value="1"/>
</dbReference>
<evidence type="ECO:0008006" key="8">
    <source>
        <dbReference type="Google" id="ProtNLM"/>
    </source>
</evidence>
<keyword evidence="3 4" id="KW-0687">Ribonucleoprotein</keyword>
<dbReference type="PANTHER" id="PTHR11363:SF5">
    <property type="entry name" value="LARGE RIBOSOMAL SUBUNIT PROTEIN UL3"/>
    <property type="match status" value="1"/>
</dbReference>
<feature type="compositionally biased region" description="Basic and acidic residues" evidence="5">
    <location>
        <begin position="354"/>
        <end position="364"/>
    </location>
</feature>
<evidence type="ECO:0000256" key="4">
    <source>
        <dbReference type="RuleBase" id="RU003905"/>
    </source>
</evidence>
<dbReference type="Gene3D" id="4.10.960.10">
    <property type="entry name" value="Ribosomal protein L3, domain 3"/>
    <property type="match status" value="1"/>
</dbReference>
<dbReference type="EMBL" id="CAUYUJ010002409">
    <property type="protein sequence ID" value="CAK0800659.1"/>
    <property type="molecule type" value="Genomic_DNA"/>
</dbReference>
<evidence type="ECO:0000256" key="3">
    <source>
        <dbReference type="ARBA" id="ARBA00023274"/>
    </source>
</evidence>
<keyword evidence="2 4" id="KW-0689">Ribosomal protein</keyword>
<evidence type="ECO:0000256" key="2">
    <source>
        <dbReference type="ARBA" id="ARBA00022980"/>
    </source>
</evidence>
<sequence length="364" mass="40558">MTYKAGMTHIVRDVDRPGSKLHKKEVAEAVTILEAPPMIVVGFVGYVETPRGLRALTTVWAGHLNEECRRRFYKAWHKSKKKAFTKYGKKWEDAAKAGGDAPMAAEIARAKKYCQVIRAICHTQVTKVKIGAKKAVIKEIQINGGTTEAKVDYIMGLFEQEVKVADVFKSSEMVDCIGVSAGRGFNGVVTRWGVTRLARKSHRGLRKVACIGTWHPARVQFQVPRSGQKGYGHRTEINKKIYRIGKNVKEDPNSATTENDLTEKGITPLGGFSHYGEVNEDWVMVKGGVVGTRKRVITLRKSLLPQVRRKALEEVSLKFIDTSSKMGHGRFQTAEEKAKFFGTASQPAKKAKKEKKDETEAQEA</sequence>
<evidence type="ECO:0000313" key="7">
    <source>
        <dbReference type="Proteomes" id="UP001189429"/>
    </source>
</evidence>
<evidence type="ECO:0000313" key="6">
    <source>
        <dbReference type="EMBL" id="CAK0800659.1"/>
    </source>
</evidence>